<dbReference type="InterPro" id="IPR001680">
    <property type="entry name" value="WD40_rpt"/>
</dbReference>
<dbReference type="PROSITE" id="PS50294">
    <property type="entry name" value="WD_REPEATS_REGION"/>
    <property type="match status" value="1"/>
</dbReference>
<evidence type="ECO:0000256" key="9">
    <source>
        <dbReference type="SAM" id="MobiDB-lite"/>
    </source>
</evidence>
<dbReference type="PROSITE" id="PS00678">
    <property type="entry name" value="WD_REPEATS_1"/>
    <property type="match status" value="1"/>
</dbReference>
<dbReference type="Proteomes" id="UP001642360">
    <property type="component" value="Unassembled WGS sequence"/>
</dbReference>
<keyword evidence="4 8" id="KW-0853">WD repeat</keyword>
<comment type="subcellular location">
    <subcellularLocation>
        <location evidence="2">Cytoplasm</location>
        <location evidence="2">Cytosol</location>
    </subcellularLocation>
    <subcellularLocation>
        <location evidence="1">Nucleus</location>
    </subcellularLocation>
</comment>
<dbReference type="GO" id="GO:0005634">
    <property type="term" value="C:nucleus"/>
    <property type="evidence" value="ECO:0007669"/>
    <property type="project" value="UniProtKB-SubCell"/>
</dbReference>
<dbReference type="InterPro" id="IPR044616">
    <property type="entry name" value="RUP1/2"/>
</dbReference>
<comment type="caution">
    <text evidence="10">The sequence shown here is derived from an EMBL/GenBank/DDBJ whole genome shotgun (WGS) entry which is preliminary data.</text>
</comment>
<proteinExistence type="predicted"/>
<dbReference type="EMBL" id="CAUOFW020000781">
    <property type="protein sequence ID" value="CAK9136783.1"/>
    <property type="molecule type" value="Genomic_DNA"/>
</dbReference>
<feature type="repeat" description="WD" evidence="8">
    <location>
        <begin position="268"/>
        <end position="308"/>
    </location>
</feature>
<dbReference type="FunFam" id="2.130.10.10:FF:000853">
    <property type="entry name" value="WD repeat-containing protein RUP2"/>
    <property type="match status" value="1"/>
</dbReference>
<keyword evidence="7" id="KW-0539">Nucleus</keyword>
<gene>
    <name evidence="10" type="ORF">ILEXP_LOCUS3794</name>
</gene>
<evidence type="ECO:0000256" key="8">
    <source>
        <dbReference type="PROSITE-ProRule" id="PRU00221"/>
    </source>
</evidence>
<evidence type="ECO:0000256" key="2">
    <source>
        <dbReference type="ARBA" id="ARBA00004514"/>
    </source>
</evidence>
<dbReference type="InterPro" id="IPR036322">
    <property type="entry name" value="WD40_repeat_dom_sf"/>
</dbReference>
<dbReference type="PANTHER" id="PTHR45389:SF1">
    <property type="entry name" value="WD REPEAT-CONTAINING PROTEIN RUP1"/>
    <property type="match status" value="1"/>
</dbReference>
<evidence type="ECO:0000256" key="7">
    <source>
        <dbReference type="ARBA" id="ARBA00023242"/>
    </source>
</evidence>
<reference evidence="10 11" key="1">
    <citation type="submission" date="2024-02" db="EMBL/GenBank/DDBJ databases">
        <authorList>
            <person name="Vignale AGUSTIN F."/>
            <person name="Sosa J E."/>
            <person name="Modenutti C."/>
        </authorList>
    </citation>
    <scope>NUCLEOTIDE SEQUENCE [LARGE SCALE GENOMIC DNA]</scope>
</reference>
<keyword evidence="3" id="KW-0963">Cytoplasm</keyword>
<dbReference type="AlphaFoldDB" id="A0ABC8R2G5"/>
<sequence length="403" mass="44438">MAILQHIATTTSTTPNRTITSYEWEMKNLSPPFLLQNQQEDPTPEENEEKEDKPRCEWDFTLSTVVSSSTTAGAISDTIGVIEFDPSDTLLASGGIARKIRIYSLNSLLPHGSSLNELGVTYSDHGSACDYYICTPAKLSSLRWKPGSDGRVLGSGDYDGVVMEYDLERRVPVFERDEHGGRRVWGMDYSRWDPVVGASGSDDGSMQMWDPRCDGGKCVGIIQPSLTRSPVCCVEFNPFGGALVAVGCANKKAYCYDMRSMVDPVMVLEGHHKSVTYVRFLDHHTIITSGTDGCLKMWNIDGSHLIKTYKGHLNTRRFVGLSVWRKGGLLGCGSESNQVFVYDKRWGEPIWVHGFRPAARGGCDGGFVGSVCWRQVGEDECTLVAGGSNGVLQVFEGRRRSFS</sequence>
<dbReference type="InterPro" id="IPR015943">
    <property type="entry name" value="WD40/YVTN_repeat-like_dom_sf"/>
</dbReference>
<dbReference type="InterPro" id="IPR019775">
    <property type="entry name" value="WD40_repeat_CS"/>
</dbReference>
<dbReference type="GO" id="GO:0005829">
    <property type="term" value="C:cytosol"/>
    <property type="evidence" value="ECO:0007669"/>
    <property type="project" value="UniProtKB-SubCell"/>
</dbReference>
<dbReference type="SMART" id="SM00320">
    <property type="entry name" value="WD40"/>
    <property type="match status" value="7"/>
</dbReference>
<dbReference type="SUPFAM" id="SSF50978">
    <property type="entry name" value="WD40 repeat-like"/>
    <property type="match status" value="1"/>
</dbReference>
<evidence type="ECO:0000256" key="1">
    <source>
        <dbReference type="ARBA" id="ARBA00004123"/>
    </source>
</evidence>
<keyword evidence="5" id="KW-0677">Repeat</keyword>
<keyword evidence="6" id="KW-0287">Flowering</keyword>
<evidence type="ECO:0000313" key="10">
    <source>
        <dbReference type="EMBL" id="CAK9136783.1"/>
    </source>
</evidence>
<evidence type="ECO:0000256" key="4">
    <source>
        <dbReference type="ARBA" id="ARBA00022574"/>
    </source>
</evidence>
<protein>
    <recommendedName>
        <fullName evidence="12">WD repeat-containing protein RUP2</fullName>
    </recommendedName>
</protein>
<evidence type="ECO:0000256" key="6">
    <source>
        <dbReference type="ARBA" id="ARBA00023089"/>
    </source>
</evidence>
<feature type="region of interest" description="Disordered" evidence="9">
    <location>
        <begin position="34"/>
        <end position="54"/>
    </location>
</feature>
<evidence type="ECO:0000256" key="3">
    <source>
        <dbReference type="ARBA" id="ARBA00022490"/>
    </source>
</evidence>
<dbReference type="Gene3D" id="2.130.10.10">
    <property type="entry name" value="YVTN repeat-like/Quinoprotein amine dehydrogenase"/>
    <property type="match status" value="1"/>
</dbReference>
<evidence type="ECO:0000256" key="5">
    <source>
        <dbReference type="ARBA" id="ARBA00022737"/>
    </source>
</evidence>
<dbReference type="PANTHER" id="PTHR45389">
    <property type="entry name" value="WD REPEAT-CONTAINING PROTEIN RUP1"/>
    <property type="match status" value="1"/>
</dbReference>
<dbReference type="GO" id="GO:0010224">
    <property type="term" value="P:response to UV-B"/>
    <property type="evidence" value="ECO:0007669"/>
    <property type="project" value="UniProtKB-ARBA"/>
</dbReference>
<keyword evidence="11" id="KW-1185">Reference proteome</keyword>
<evidence type="ECO:0000313" key="11">
    <source>
        <dbReference type="Proteomes" id="UP001642360"/>
    </source>
</evidence>
<evidence type="ECO:0008006" key="12">
    <source>
        <dbReference type="Google" id="ProtNLM"/>
    </source>
</evidence>
<dbReference type="GO" id="GO:0043254">
    <property type="term" value="P:regulation of protein-containing complex assembly"/>
    <property type="evidence" value="ECO:0007669"/>
    <property type="project" value="UniProtKB-ARBA"/>
</dbReference>
<dbReference type="PROSITE" id="PS50082">
    <property type="entry name" value="WD_REPEATS_2"/>
    <property type="match status" value="1"/>
</dbReference>
<dbReference type="Pfam" id="PF00400">
    <property type="entry name" value="WD40"/>
    <property type="match status" value="2"/>
</dbReference>
<name>A0ABC8R2G5_9AQUA</name>
<accession>A0ABC8R2G5</accession>
<organism evidence="10 11">
    <name type="scientific">Ilex paraguariensis</name>
    <name type="common">yerba mate</name>
    <dbReference type="NCBI Taxonomy" id="185542"/>
    <lineage>
        <taxon>Eukaryota</taxon>
        <taxon>Viridiplantae</taxon>
        <taxon>Streptophyta</taxon>
        <taxon>Embryophyta</taxon>
        <taxon>Tracheophyta</taxon>
        <taxon>Spermatophyta</taxon>
        <taxon>Magnoliopsida</taxon>
        <taxon>eudicotyledons</taxon>
        <taxon>Gunneridae</taxon>
        <taxon>Pentapetalae</taxon>
        <taxon>asterids</taxon>
        <taxon>campanulids</taxon>
        <taxon>Aquifoliales</taxon>
        <taxon>Aquifoliaceae</taxon>
        <taxon>Ilex</taxon>
    </lineage>
</organism>
<dbReference type="GO" id="GO:0009908">
    <property type="term" value="P:flower development"/>
    <property type="evidence" value="ECO:0007669"/>
    <property type="project" value="UniProtKB-KW"/>
</dbReference>